<evidence type="ECO:0000313" key="2">
    <source>
        <dbReference type="EMBL" id="WGH21544.1"/>
    </source>
</evidence>
<gene>
    <name evidence="2" type="primary">21</name>
    <name evidence="2" type="ORF">SEA_ASCELA_21</name>
</gene>
<accession>A0AAF0GKP0</accession>
<dbReference type="Proteomes" id="UP001224915">
    <property type="component" value="Segment"/>
</dbReference>
<organism evidence="2 3">
    <name type="scientific">Arthrobacter phage Ascela</name>
    <dbReference type="NCBI Taxonomy" id="3038360"/>
    <lineage>
        <taxon>Viruses</taxon>
        <taxon>Duplodnaviria</taxon>
        <taxon>Heunggongvirae</taxon>
        <taxon>Uroviricota</taxon>
        <taxon>Caudoviricetes</taxon>
        <taxon>Casidaviridae</taxon>
        <taxon>Yangvirus</taxon>
        <taxon>Yangvirus ascela</taxon>
    </lineage>
</organism>
<reference evidence="2 3" key="1">
    <citation type="submission" date="2023-03" db="EMBL/GenBank/DDBJ databases">
        <authorList>
            <person name="Kanak A."/>
            <person name="Audrey N."/>
            <person name="Garlena R.A."/>
            <person name="Russell D.A."/>
            <person name="Jacobs-Sera D."/>
            <person name="Hatfull G.F."/>
        </authorList>
    </citation>
    <scope>NUCLEOTIDE SEQUENCE [LARGE SCALE GENOMIC DNA]</scope>
</reference>
<keyword evidence="3" id="KW-1185">Reference proteome</keyword>
<name>A0AAF0GKP0_9CAUD</name>
<sequence length="131" mass="15656">MADTDLIKYARARDDQDFIWRVAAAVLLEARYKFDANPDMSAESRQLVDWALDNPLSAPPAYGRLRRYQRSRGRWRDRREWRDRHLRGSRRRDQDGRRRLLGERGPAHVPPEGSREWSLVPRPRPRPRRIS</sequence>
<proteinExistence type="predicted"/>
<feature type="compositionally biased region" description="Basic and acidic residues" evidence="1">
    <location>
        <begin position="91"/>
        <end position="106"/>
    </location>
</feature>
<evidence type="ECO:0000313" key="3">
    <source>
        <dbReference type="Proteomes" id="UP001224915"/>
    </source>
</evidence>
<dbReference type="EMBL" id="OQ709218">
    <property type="protein sequence ID" value="WGH21544.1"/>
    <property type="molecule type" value="Genomic_DNA"/>
</dbReference>
<evidence type="ECO:0000256" key="1">
    <source>
        <dbReference type="SAM" id="MobiDB-lite"/>
    </source>
</evidence>
<feature type="region of interest" description="Disordered" evidence="1">
    <location>
        <begin position="86"/>
        <end position="131"/>
    </location>
</feature>
<protein>
    <submittedName>
        <fullName evidence="2">Uncharacterized protein</fullName>
    </submittedName>
</protein>